<evidence type="ECO:0000259" key="2">
    <source>
        <dbReference type="Pfam" id="PF01266"/>
    </source>
</evidence>
<dbReference type="SUPFAM" id="SSF51905">
    <property type="entry name" value="FAD/NAD(P)-binding domain"/>
    <property type="match status" value="1"/>
</dbReference>
<dbReference type="GO" id="GO:0005737">
    <property type="term" value="C:cytoplasm"/>
    <property type="evidence" value="ECO:0007669"/>
    <property type="project" value="TreeGrafter"/>
</dbReference>
<name>A0A501X4G2_9GAMM</name>
<dbReference type="InterPro" id="IPR006076">
    <property type="entry name" value="FAD-dep_OxRdtase"/>
</dbReference>
<dbReference type="Gene3D" id="3.30.9.10">
    <property type="entry name" value="D-Amino Acid Oxidase, subunit A, domain 2"/>
    <property type="match status" value="1"/>
</dbReference>
<accession>A0A501X4G2</accession>
<protein>
    <submittedName>
        <fullName evidence="3">FAD-binding oxidoreductase</fullName>
    </submittedName>
</protein>
<evidence type="ECO:0000256" key="1">
    <source>
        <dbReference type="ARBA" id="ARBA00023002"/>
    </source>
</evidence>
<sequence length="427" mass="46608">MILTDHAPSYYAASAIPFPALPSLSGDCDTDICIVGGGFTGVSAALHLAEAGYRVVLLEAHQIGWGASGRNGGQMCPGHNKGHDELIPMVGKDCADQLWQSSVDAVELVKQLVTRYQIDCHLTPGVLHAANKAKHAKAMQEEADYHHQVLNYDAVDYLDAPQMTEQLGNDYYQGGLLFRDGAHVHPLNFVLGMAQAASGHGAQLFEHSPVLSYEDGATPSVTTAHGKVRCKAILLACNGYLGKLHQPSARRIMPINNFIIATEPLPQEVADRINPNRVAVADSKFVVNYFRLSEDRRMLWGGGENYSPNFPKDIARFVQLHMAEVYPELADYKIDYAWGGTLAITLNRMPDIRRDSANLFVAQGYSGHGVALATYAGAIFAKAVQGSMEKMDVFAHIPMRDFPGGTLLRWPGLVAGMLYYAMLDRLP</sequence>
<dbReference type="PANTHER" id="PTHR13847">
    <property type="entry name" value="SARCOSINE DEHYDROGENASE-RELATED"/>
    <property type="match status" value="1"/>
</dbReference>
<evidence type="ECO:0000313" key="3">
    <source>
        <dbReference type="EMBL" id="TPE55333.1"/>
    </source>
</evidence>
<proteinExistence type="predicted"/>
<evidence type="ECO:0000313" key="4">
    <source>
        <dbReference type="Proteomes" id="UP000315901"/>
    </source>
</evidence>
<dbReference type="Gene3D" id="3.50.50.60">
    <property type="entry name" value="FAD/NAD(P)-binding domain"/>
    <property type="match status" value="1"/>
</dbReference>
<keyword evidence="4" id="KW-1185">Reference proteome</keyword>
<keyword evidence="1" id="KW-0560">Oxidoreductase</keyword>
<dbReference type="PANTHER" id="PTHR13847:SF281">
    <property type="entry name" value="FAD DEPENDENT OXIDOREDUCTASE DOMAIN-CONTAINING PROTEIN"/>
    <property type="match status" value="1"/>
</dbReference>
<dbReference type="Pfam" id="PF01266">
    <property type="entry name" value="DAO"/>
    <property type="match status" value="1"/>
</dbReference>
<dbReference type="RefSeq" id="WP_140586996.1">
    <property type="nucleotide sequence ID" value="NZ_VFRR01000002.1"/>
</dbReference>
<gene>
    <name evidence="3" type="ORF">FJM67_01960</name>
</gene>
<comment type="caution">
    <text evidence="3">The sequence shown here is derived from an EMBL/GenBank/DDBJ whole genome shotgun (WGS) entry which is preliminary data.</text>
</comment>
<dbReference type="GO" id="GO:0016491">
    <property type="term" value="F:oxidoreductase activity"/>
    <property type="evidence" value="ECO:0007669"/>
    <property type="project" value="UniProtKB-KW"/>
</dbReference>
<dbReference type="InterPro" id="IPR036188">
    <property type="entry name" value="FAD/NAD-bd_sf"/>
</dbReference>
<feature type="domain" description="FAD dependent oxidoreductase" evidence="2">
    <location>
        <begin position="31"/>
        <end position="382"/>
    </location>
</feature>
<reference evidence="3 4" key="1">
    <citation type="submission" date="2019-06" db="EMBL/GenBank/DDBJ databases">
        <title>A novel bacterium of genus Marinomonas, isolated from coastal sand.</title>
        <authorList>
            <person name="Huang H."/>
            <person name="Mo K."/>
            <person name="Hu Y."/>
        </authorList>
    </citation>
    <scope>NUCLEOTIDE SEQUENCE [LARGE SCALE GENOMIC DNA]</scope>
    <source>
        <strain evidence="3 4">HB171799</strain>
    </source>
</reference>
<dbReference type="EMBL" id="VFRR01000002">
    <property type="protein sequence ID" value="TPE55333.1"/>
    <property type="molecule type" value="Genomic_DNA"/>
</dbReference>
<dbReference type="AlphaFoldDB" id="A0A501X4G2"/>
<dbReference type="OrthoDB" id="311718at2"/>
<organism evidence="3 4">
    <name type="scientific">Maribrevibacterium harenarium</name>
    <dbReference type="NCBI Taxonomy" id="2589817"/>
    <lineage>
        <taxon>Bacteria</taxon>
        <taxon>Pseudomonadati</taxon>
        <taxon>Pseudomonadota</taxon>
        <taxon>Gammaproteobacteria</taxon>
        <taxon>Oceanospirillales</taxon>
        <taxon>Oceanospirillaceae</taxon>
        <taxon>Maribrevibacterium</taxon>
    </lineage>
</organism>
<dbReference type="Proteomes" id="UP000315901">
    <property type="component" value="Unassembled WGS sequence"/>
</dbReference>